<evidence type="ECO:0000256" key="1">
    <source>
        <dbReference type="ARBA" id="ARBA00005854"/>
    </source>
</evidence>
<dbReference type="PANTHER" id="PTHR42789:SF1">
    <property type="entry name" value="D-ISOMER SPECIFIC 2-HYDROXYACID DEHYDROGENASE FAMILY PROTEIN (AFU_ORTHOLOGUE AFUA_6G10090)"/>
    <property type="match status" value="1"/>
</dbReference>
<dbReference type="InterPro" id="IPR006140">
    <property type="entry name" value="D-isomer_DH_NAD-bd"/>
</dbReference>
<evidence type="ECO:0000256" key="3">
    <source>
        <dbReference type="ARBA" id="ARBA00023002"/>
    </source>
</evidence>
<evidence type="ECO:0000259" key="7">
    <source>
        <dbReference type="Pfam" id="PF02826"/>
    </source>
</evidence>
<dbReference type="Gene3D" id="3.40.50.720">
    <property type="entry name" value="NAD(P)-binding Rossmann-like Domain"/>
    <property type="match status" value="2"/>
</dbReference>
<reference evidence="8" key="1">
    <citation type="journal article" date="2019" name="Appl. Environ. Microbiol.">
        <title>Comparative investigation into formycin A and pyrazofurin A biosynthesis reveals branch pathways for the construction of C-nucleoside scaffolds.</title>
        <authorList>
            <person name="Zhang M."/>
            <person name="Zhang P."/>
            <person name="Xu G."/>
            <person name="Zhou W."/>
            <person name="Gao Y."/>
            <person name="Gong R."/>
            <person name="Cai Y.S."/>
            <person name="Cong H."/>
            <person name="Deng Z."/>
            <person name="Price N.P.J."/>
            <person name="Mao X."/>
            <person name="Chen W."/>
        </authorList>
    </citation>
    <scope>NUCLEOTIDE SEQUENCE</scope>
    <source>
        <strain evidence="8">ATCC 21072</strain>
    </source>
</reference>
<dbReference type="InterPro" id="IPR029752">
    <property type="entry name" value="D-isomer_DH_CS1"/>
</dbReference>
<dbReference type="GO" id="GO:0051287">
    <property type="term" value="F:NAD binding"/>
    <property type="evidence" value="ECO:0007669"/>
    <property type="project" value="InterPro"/>
</dbReference>
<keyword evidence="3 5" id="KW-0560">Oxidoreductase</keyword>
<keyword evidence="4" id="KW-0520">NAD</keyword>
<protein>
    <submittedName>
        <fullName evidence="8">Phosphoglycerate dehydrogenase</fullName>
    </submittedName>
</protein>
<comment type="similarity">
    <text evidence="1 5">Belongs to the D-isomer specific 2-hydroxyacid dehydrogenase family.</text>
</comment>
<evidence type="ECO:0000313" key="8">
    <source>
        <dbReference type="EMBL" id="AVW82911.1"/>
    </source>
</evidence>
<dbReference type="SUPFAM" id="SSF51735">
    <property type="entry name" value="NAD(P)-binding Rossmann-fold domains"/>
    <property type="match status" value="1"/>
</dbReference>
<dbReference type="EMBL" id="KY682079">
    <property type="protein sequence ID" value="AVW82911.1"/>
    <property type="molecule type" value="Genomic_DNA"/>
</dbReference>
<dbReference type="CDD" id="cd12173">
    <property type="entry name" value="PGDH_4"/>
    <property type="match status" value="1"/>
</dbReference>
<sequence>MRPTVVLLGALYDPDAEDHIAANAEVVRVDPEDTSALTAALADAHGLIAKYPAEITAEVLAAAPKLIAVLSSGRGTDNIDVPAATEAGVVVANNPGLGGRPVSEHALGLMISVSRDLTAVARHGIEGAWERRLTTHRVELVESTLGIIGIGNVGSNMAHRASRGFGMTVLGYDPYVSAETMAEHGATKVDDLREMLGRCDFVTCHPELNDETEHMFNDETFAAIKKGAYFLNTSRGRVVDTDALVRALRSGHLAGAALDVYEEEPLDPASPLLTMDNVVLSAHVADFTVQTKTALAFSAATKLLGALNGEMPPSALNPQAWQRADLRRKELLGG</sequence>
<dbReference type="InterPro" id="IPR050857">
    <property type="entry name" value="D-2-hydroxyacid_DH"/>
</dbReference>
<keyword evidence="2" id="KW-0028">Amino-acid biosynthesis</keyword>
<name>A0A5S9A8J6_9NOCA</name>
<feature type="domain" description="D-isomer specific 2-hydroxyacid dehydrogenase catalytic" evidence="6">
    <location>
        <begin position="8"/>
        <end position="317"/>
    </location>
</feature>
<evidence type="ECO:0000256" key="2">
    <source>
        <dbReference type="ARBA" id="ARBA00022605"/>
    </source>
</evidence>
<accession>A0A5S9A8J6</accession>
<dbReference type="PROSITE" id="PS00065">
    <property type="entry name" value="D_2_HYDROXYACID_DH_1"/>
    <property type="match status" value="1"/>
</dbReference>
<proteinExistence type="inferred from homology"/>
<evidence type="ECO:0000256" key="5">
    <source>
        <dbReference type="RuleBase" id="RU003719"/>
    </source>
</evidence>
<dbReference type="InterPro" id="IPR036291">
    <property type="entry name" value="NAD(P)-bd_dom_sf"/>
</dbReference>
<dbReference type="FunFam" id="3.40.50.720:FF:000203">
    <property type="entry name" value="D-3-phosphoglycerate dehydrogenase (SerA)"/>
    <property type="match status" value="1"/>
</dbReference>
<dbReference type="SUPFAM" id="SSF52283">
    <property type="entry name" value="Formate/glycerate dehydrogenase catalytic domain-like"/>
    <property type="match status" value="1"/>
</dbReference>
<feature type="domain" description="D-isomer specific 2-hydroxyacid dehydrogenase NAD-binding" evidence="7">
    <location>
        <begin position="107"/>
        <end position="285"/>
    </location>
</feature>
<dbReference type="PANTHER" id="PTHR42789">
    <property type="entry name" value="D-ISOMER SPECIFIC 2-HYDROXYACID DEHYDROGENASE FAMILY PROTEIN (AFU_ORTHOLOGUE AFUA_6G10090)"/>
    <property type="match status" value="1"/>
</dbReference>
<evidence type="ECO:0000256" key="4">
    <source>
        <dbReference type="ARBA" id="ARBA00023027"/>
    </source>
</evidence>
<dbReference type="Pfam" id="PF00389">
    <property type="entry name" value="2-Hacid_dh"/>
    <property type="match status" value="1"/>
</dbReference>
<dbReference type="GO" id="GO:0016616">
    <property type="term" value="F:oxidoreductase activity, acting on the CH-OH group of donors, NAD or NADP as acceptor"/>
    <property type="evidence" value="ECO:0007669"/>
    <property type="project" value="InterPro"/>
</dbReference>
<dbReference type="InterPro" id="IPR006139">
    <property type="entry name" value="D-isomer_2_OHA_DH_cat_dom"/>
</dbReference>
<organism evidence="8">
    <name type="scientific">Nocardia interforma ATCC 21072</name>
    <dbReference type="NCBI Taxonomy" id="1311815"/>
    <lineage>
        <taxon>Bacteria</taxon>
        <taxon>Bacillati</taxon>
        <taxon>Actinomycetota</taxon>
        <taxon>Actinomycetes</taxon>
        <taxon>Mycobacteriales</taxon>
        <taxon>Nocardiaceae</taxon>
        <taxon>Nocardia</taxon>
    </lineage>
</organism>
<dbReference type="GO" id="GO:0008652">
    <property type="term" value="P:amino acid biosynthetic process"/>
    <property type="evidence" value="ECO:0007669"/>
    <property type="project" value="UniProtKB-KW"/>
</dbReference>
<dbReference type="AlphaFoldDB" id="A0A5S9A8J6"/>
<evidence type="ECO:0000259" key="6">
    <source>
        <dbReference type="Pfam" id="PF00389"/>
    </source>
</evidence>
<gene>
    <name evidence="8" type="primary">focF</name>
</gene>
<dbReference type="Pfam" id="PF02826">
    <property type="entry name" value="2-Hacid_dh_C"/>
    <property type="match status" value="1"/>
</dbReference>